<name>A0AC35G6U5_9BILA</name>
<evidence type="ECO:0000313" key="1">
    <source>
        <dbReference type="Proteomes" id="UP000887580"/>
    </source>
</evidence>
<evidence type="ECO:0000313" key="2">
    <source>
        <dbReference type="WBParaSite" id="PS1159_v2.g24671.t1"/>
    </source>
</evidence>
<organism evidence="1 2">
    <name type="scientific">Panagrolaimus sp. PS1159</name>
    <dbReference type="NCBI Taxonomy" id="55785"/>
    <lineage>
        <taxon>Eukaryota</taxon>
        <taxon>Metazoa</taxon>
        <taxon>Ecdysozoa</taxon>
        <taxon>Nematoda</taxon>
        <taxon>Chromadorea</taxon>
        <taxon>Rhabditida</taxon>
        <taxon>Tylenchina</taxon>
        <taxon>Panagrolaimomorpha</taxon>
        <taxon>Panagrolaimoidea</taxon>
        <taxon>Panagrolaimidae</taxon>
        <taxon>Panagrolaimus</taxon>
    </lineage>
</organism>
<dbReference type="Proteomes" id="UP000887580">
    <property type="component" value="Unplaced"/>
</dbReference>
<reference evidence="2" key="1">
    <citation type="submission" date="2022-11" db="UniProtKB">
        <authorList>
            <consortium name="WormBaseParasite"/>
        </authorList>
    </citation>
    <scope>IDENTIFICATION</scope>
</reference>
<dbReference type="WBParaSite" id="PS1159_v2.g24671.t1">
    <property type="protein sequence ID" value="PS1159_v2.g24671.t1"/>
    <property type="gene ID" value="PS1159_v2.g24671"/>
</dbReference>
<proteinExistence type="predicted"/>
<protein>
    <submittedName>
        <fullName evidence="2">DNA/RNA-binding domain-containing protein</fullName>
    </submittedName>
</protein>
<sequence>MEESTPEKPETPVIVHVNKAKNVLKKLQSEMKDIAPDGLDDEDIINLRKKLVYECEKTFVDSEWRQKMYPLLWINAFYNTIFVYRGAWKLNQGLKQSEKEGYKTFVKKAKSYLLRLSKTYPDLSYSVFNSIGDIHRYSSEILKDSEELKYAIKYYGYAVKENLENGHPFNQLGLLLKANSTWKSVIMFLRAGISAEPYSKAVENLNLIKSEYFEKLHEISMEYMLEMFNPFSRILLDGSKKKWIEHLKAELEEDKPNYRMILESFAVIVLGSLNAMVNDRGNDDRQRYLITAIAEDFKLLFKEFGDILRNSPVEDRIKKRFREARARRKAKNAEDSDDDEEDDEEYKLFSDEEKEESEEEDEESDSVEINSSLDPVLPLLSLLIEWYHFIDFYLISKRPSVALRMTLQTMSQLIIDTTNKYIDHLQLPPSTTSSTKVIWLLKTPGMSLPESFYHQLIPILLKSAETWNSFPIYFERYYKPLGKNHDLSTMREMARLQLEHSTTDDTTTFLPTYYLLEADVIRTRLYVVKALVADKANLLISKSTMRKFDKLKSKDQDARTAVRYLEEKTKSGEIKLLIEDFDRSLEASEAFLSSLENLENVSLLILSNGNQALQKYPDSVIAKEGVDKFFTRYSAMKRRK</sequence>
<accession>A0AC35G6U5</accession>